<protein>
    <submittedName>
        <fullName evidence="2">Uncharacterized protein</fullName>
    </submittedName>
</protein>
<dbReference type="EMBL" id="JAEAOA010001226">
    <property type="protein sequence ID" value="KAK3585416.1"/>
    <property type="molecule type" value="Genomic_DNA"/>
</dbReference>
<evidence type="ECO:0000313" key="3">
    <source>
        <dbReference type="Proteomes" id="UP001195483"/>
    </source>
</evidence>
<comment type="caution">
    <text evidence="2">The sequence shown here is derived from an EMBL/GenBank/DDBJ whole genome shotgun (WGS) entry which is preliminary data.</text>
</comment>
<organism evidence="2 3">
    <name type="scientific">Potamilus streckersoni</name>
    <dbReference type="NCBI Taxonomy" id="2493646"/>
    <lineage>
        <taxon>Eukaryota</taxon>
        <taxon>Metazoa</taxon>
        <taxon>Spiralia</taxon>
        <taxon>Lophotrochozoa</taxon>
        <taxon>Mollusca</taxon>
        <taxon>Bivalvia</taxon>
        <taxon>Autobranchia</taxon>
        <taxon>Heteroconchia</taxon>
        <taxon>Palaeoheterodonta</taxon>
        <taxon>Unionida</taxon>
        <taxon>Unionoidea</taxon>
        <taxon>Unionidae</taxon>
        <taxon>Ambleminae</taxon>
        <taxon>Lampsilini</taxon>
        <taxon>Potamilus</taxon>
    </lineage>
</organism>
<reference evidence="2" key="3">
    <citation type="submission" date="2023-05" db="EMBL/GenBank/DDBJ databases">
        <authorList>
            <person name="Smith C.H."/>
        </authorList>
    </citation>
    <scope>NUCLEOTIDE SEQUENCE</scope>
    <source>
        <strain evidence="2">CHS0354</strain>
        <tissue evidence="2">Mantle</tissue>
    </source>
</reference>
<keyword evidence="3" id="KW-1185">Reference proteome</keyword>
<accession>A0AAE0S505</accession>
<sequence>MPFFCQKVTLYYLPFVLTLVSNLGGCDSVVEFKVGVSIISGLGSPYDIERVGPAIELAFQKVNNEILNSSYALVKLERSYGKICSSTNASAEVYQQVEQLNDGV</sequence>
<feature type="chain" id="PRO_5042259344" evidence="1">
    <location>
        <begin position="29"/>
        <end position="104"/>
    </location>
</feature>
<reference evidence="2" key="2">
    <citation type="journal article" date="2021" name="Genome Biol. Evol.">
        <title>Developing a high-quality reference genome for a parasitic bivalve with doubly uniparental inheritance (Bivalvia: Unionida).</title>
        <authorList>
            <person name="Smith C.H."/>
        </authorList>
    </citation>
    <scope>NUCLEOTIDE SEQUENCE</scope>
    <source>
        <strain evidence="2">CHS0354</strain>
        <tissue evidence="2">Mantle</tissue>
    </source>
</reference>
<proteinExistence type="predicted"/>
<name>A0AAE0S505_9BIVA</name>
<reference evidence="2" key="1">
    <citation type="journal article" date="2021" name="Genome Biol. Evol.">
        <title>A High-Quality Reference Genome for a Parasitic Bivalve with Doubly Uniparental Inheritance (Bivalvia: Unionida).</title>
        <authorList>
            <person name="Smith C.H."/>
        </authorList>
    </citation>
    <scope>NUCLEOTIDE SEQUENCE</scope>
    <source>
        <strain evidence="2">CHS0354</strain>
    </source>
</reference>
<dbReference type="Proteomes" id="UP001195483">
    <property type="component" value="Unassembled WGS sequence"/>
</dbReference>
<keyword evidence="1" id="KW-0732">Signal</keyword>
<dbReference type="AlphaFoldDB" id="A0AAE0S505"/>
<feature type="signal peptide" evidence="1">
    <location>
        <begin position="1"/>
        <end position="28"/>
    </location>
</feature>
<evidence type="ECO:0000313" key="2">
    <source>
        <dbReference type="EMBL" id="KAK3585416.1"/>
    </source>
</evidence>
<gene>
    <name evidence="2" type="ORF">CHS0354_020133</name>
</gene>
<evidence type="ECO:0000256" key="1">
    <source>
        <dbReference type="SAM" id="SignalP"/>
    </source>
</evidence>